<dbReference type="NCBIfam" id="NF007956">
    <property type="entry name" value="PRK10675.1"/>
    <property type="match status" value="1"/>
</dbReference>
<accession>A0A544TUW4</accession>
<evidence type="ECO:0000256" key="4">
    <source>
        <dbReference type="ARBA" id="ARBA00013189"/>
    </source>
</evidence>
<gene>
    <name evidence="10" type="primary">galE</name>
    <name evidence="10" type="ORF">FG384_03215</name>
</gene>
<dbReference type="InterPro" id="IPR016040">
    <property type="entry name" value="NAD(P)-bd_dom"/>
</dbReference>
<evidence type="ECO:0000259" key="9">
    <source>
        <dbReference type="Pfam" id="PF16363"/>
    </source>
</evidence>
<evidence type="ECO:0000313" key="10">
    <source>
        <dbReference type="EMBL" id="TQR21231.1"/>
    </source>
</evidence>
<dbReference type="EMBL" id="VDGI01000002">
    <property type="protein sequence ID" value="TQR21231.1"/>
    <property type="molecule type" value="Genomic_DNA"/>
</dbReference>
<dbReference type="Pfam" id="PF16363">
    <property type="entry name" value="GDP_Man_Dehyd"/>
    <property type="match status" value="1"/>
</dbReference>
<dbReference type="GO" id="GO:0006012">
    <property type="term" value="P:galactose metabolic process"/>
    <property type="evidence" value="ECO:0007669"/>
    <property type="project" value="UniProtKB-UniPathway"/>
</dbReference>
<protein>
    <recommendedName>
        <fullName evidence="5 8">UDP-glucose 4-epimerase</fullName>
        <ecNumber evidence="4 8">5.1.3.2</ecNumber>
    </recommendedName>
</protein>
<comment type="catalytic activity">
    <reaction evidence="1 8">
        <text>UDP-alpha-D-glucose = UDP-alpha-D-galactose</text>
        <dbReference type="Rhea" id="RHEA:22168"/>
        <dbReference type="ChEBI" id="CHEBI:58885"/>
        <dbReference type="ChEBI" id="CHEBI:66914"/>
        <dbReference type="EC" id="5.1.3.2"/>
    </reaction>
</comment>
<feature type="domain" description="NAD(P)-binding" evidence="9">
    <location>
        <begin position="4"/>
        <end position="323"/>
    </location>
</feature>
<dbReference type="EC" id="5.1.3.2" evidence="4 8"/>
<proteinExistence type="inferred from homology"/>
<dbReference type="Gene3D" id="3.90.25.10">
    <property type="entry name" value="UDP-galactose 4-epimerase, domain 1"/>
    <property type="match status" value="1"/>
</dbReference>
<comment type="similarity">
    <text evidence="3 8">Belongs to the NAD(P)-dependent epimerase/dehydratase family.</text>
</comment>
<dbReference type="PANTHER" id="PTHR43725:SF47">
    <property type="entry name" value="UDP-GLUCOSE 4-EPIMERASE"/>
    <property type="match status" value="1"/>
</dbReference>
<evidence type="ECO:0000256" key="2">
    <source>
        <dbReference type="ARBA" id="ARBA00001911"/>
    </source>
</evidence>
<dbReference type="NCBIfam" id="TIGR01179">
    <property type="entry name" value="galE"/>
    <property type="match status" value="1"/>
</dbReference>
<evidence type="ECO:0000256" key="7">
    <source>
        <dbReference type="ARBA" id="ARBA00023235"/>
    </source>
</evidence>
<dbReference type="CDD" id="cd05247">
    <property type="entry name" value="UDP_G4E_1_SDR_e"/>
    <property type="match status" value="1"/>
</dbReference>
<dbReference type="SUPFAM" id="SSF51735">
    <property type="entry name" value="NAD(P)-binding Rossmann-fold domains"/>
    <property type="match status" value="1"/>
</dbReference>
<keyword evidence="6 8" id="KW-0520">NAD</keyword>
<comment type="caution">
    <text evidence="10">The sequence shown here is derived from an EMBL/GenBank/DDBJ whole genome shotgun (WGS) entry which is preliminary data.</text>
</comment>
<name>A0A544TUW4_9BACI</name>
<evidence type="ECO:0000256" key="1">
    <source>
        <dbReference type="ARBA" id="ARBA00000083"/>
    </source>
</evidence>
<dbReference type="Proteomes" id="UP000316626">
    <property type="component" value="Unassembled WGS sequence"/>
</dbReference>
<dbReference type="PANTHER" id="PTHR43725">
    <property type="entry name" value="UDP-GLUCOSE 4-EPIMERASE"/>
    <property type="match status" value="1"/>
</dbReference>
<comment type="pathway">
    <text evidence="8">Carbohydrate metabolism; galactose metabolism.</text>
</comment>
<keyword evidence="8" id="KW-0119">Carbohydrate metabolism</keyword>
<sequence>MKVLVTGGLGYIGSHTVVELSNNGFECIVIDNLINSEIQVLNSLENLCENNVEFLQADLMNMEQLSSIFDTYQFEAVFHFAGVKSPAESVLKPLKYFEENLGSTINLLKEMQRKDIKKLIFSSSATVYGDLTKSPVYEGAPTSILNPYGRTKLMIEEMLQDLSNSDPKWSIAVLRYFNPIGAHPSGTIGEKPSGIPNNLMPYITQVASGEREHLNIFGNDYSTHDGTGVRDYIHIMDLANGHLKALKYLDKHSGNHLFNLGTGKGYSVLDLINTFEEVNGIKIPYKIMERRPGDIAISYADSSKAEKELGWKAERGLKEMCENAWKWEKKNIYSTTINSDELVLDSLLK</sequence>
<dbReference type="PRINTS" id="PR01713">
    <property type="entry name" value="NUCEPIMERASE"/>
</dbReference>
<dbReference type="GO" id="GO:0003978">
    <property type="term" value="F:UDP-glucose 4-epimerase activity"/>
    <property type="evidence" value="ECO:0007669"/>
    <property type="project" value="UniProtKB-UniRule"/>
</dbReference>
<comment type="cofactor">
    <cofactor evidence="2 8">
        <name>NAD(+)</name>
        <dbReference type="ChEBI" id="CHEBI:57540"/>
    </cofactor>
</comment>
<dbReference type="InterPro" id="IPR005886">
    <property type="entry name" value="UDP_G4E"/>
</dbReference>
<dbReference type="Gene3D" id="3.40.50.720">
    <property type="entry name" value="NAD(P)-binding Rossmann-like Domain"/>
    <property type="match status" value="1"/>
</dbReference>
<dbReference type="OrthoDB" id="9801785at2"/>
<evidence type="ECO:0000313" key="11">
    <source>
        <dbReference type="Proteomes" id="UP000316626"/>
    </source>
</evidence>
<dbReference type="GO" id="GO:0005829">
    <property type="term" value="C:cytosol"/>
    <property type="evidence" value="ECO:0007669"/>
    <property type="project" value="TreeGrafter"/>
</dbReference>
<evidence type="ECO:0000256" key="6">
    <source>
        <dbReference type="ARBA" id="ARBA00023027"/>
    </source>
</evidence>
<organism evidence="10 11">
    <name type="scientific">Psychrobacillus vulpis</name>
    <dbReference type="NCBI Taxonomy" id="2325572"/>
    <lineage>
        <taxon>Bacteria</taxon>
        <taxon>Bacillati</taxon>
        <taxon>Bacillota</taxon>
        <taxon>Bacilli</taxon>
        <taxon>Bacillales</taxon>
        <taxon>Bacillaceae</taxon>
        <taxon>Psychrobacillus</taxon>
    </lineage>
</organism>
<dbReference type="AlphaFoldDB" id="A0A544TUW4"/>
<dbReference type="UniPathway" id="UPA00214"/>
<reference evidence="10 11" key="1">
    <citation type="submission" date="2019-06" db="EMBL/GenBank/DDBJ databases">
        <title>Psychrobacillus vulpis sp. nov., a new species isolated from feces of a red fox that inhabits in The Tablas de Daimiel Natural Park, Albacete, Spain.</title>
        <authorList>
            <person name="Rodriguez M."/>
            <person name="Reina J.C."/>
            <person name="Bejar V."/>
            <person name="Llamas I."/>
        </authorList>
    </citation>
    <scope>NUCLEOTIDE SEQUENCE [LARGE SCALE GENOMIC DNA]</scope>
    <source>
        <strain evidence="10 11">Z8</strain>
    </source>
</reference>
<dbReference type="InterPro" id="IPR036291">
    <property type="entry name" value="NAD(P)-bd_dom_sf"/>
</dbReference>
<evidence type="ECO:0000256" key="3">
    <source>
        <dbReference type="ARBA" id="ARBA00007637"/>
    </source>
</evidence>
<evidence type="ECO:0000256" key="5">
    <source>
        <dbReference type="ARBA" id="ARBA00018569"/>
    </source>
</evidence>
<dbReference type="RefSeq" id="WP_142641122.1">
    <property type="nucleotide sequence ID" value="NZ_VDGI01000002.1"/>
</dbReference>
<keyword evidence="7 8" id="KW-0413">Isomerase</keyword>
<comment type="subunit">
    <text evidence="8">Homodimer.</text>
</comment>
<evidence type="ECO:0000256" key="8">
    <source>
        <dbReference type="RuleBase" id="RU366046"/>
    </source>
</evidence>
<keyword evidence="11" id="KW-1185">Reference proteome</keyword>